<reference evidence="4 5" key="1">
    <citation type="submission" date="2021-01" db="EMBL/GenBank/DDBJ databases">
        <title>Actinoplanes sp. nov. LDG1-06 isolated from lichen.</title>
        <authorList>
            <person name="Saeng-In P."/>
            <person name="Phongsopitanun W."/>
            <person name="Kanchanasin P."/>
            <person name="Yuki M."/>
            <person name="Kudo T."/>
            <person name="Ohkuma M."/>
            <person name="Tanasupawat S."/>
        </authorList>
    </citation>
    <scope>NUCLEOTIDE SEQUENCE [LARGE SCALE GENOMIC DNA]</scope>
    <source>
        <strain evidence="4 5">LDG1-06</strain>
    </source>
</reference>
<keyword evidence="5" id="KW-1185">Reference proteome</keyword>
<dbReference type="InterPro" id="IPR050832">
    <property type="entry name" value="Bact_Acetyltransf"/>
</dbReference>
<dbReference type="Proteomes" id="UP000632138">
    <property type="component" value="Unassembled WGS sequence"/>
</dbReference>
<feature type="domain" description="N-acetyltransferase" evidence="3">
    <location>
        <begin position="41"/>
        <end position="190"/>
    </location>
</feature>
<organism evidence="4 5">
    <name type="scientific">Paractinoplanes ovalisporus</name>
    <dbReference type="NCBI Taxonomy" id="2810368"/>
    <lineage>
        <taxon>Bacteria</taxon>
        <taxon>Bacillati</taxon>
        <taxon>Actinomycetota</taxon>
        <taxon>Actinomycetes</taxon>
        <taxon>Micromonosporales</taxon>
        <taxon>Micromonosporaceae</taxon>
        <taxon>Paractinoplanes</taxon>
    </lineage>
</organism>
<dbReference type="EMBL" id="JAENHP010000001">
    <property type="protein sequence ID" value="MBM2614360.1"/>
    <property type="molecule type" value="Genomic_DNA"/>
</dbReference>
<comment type="caution">
    <text evidence="4">The sequence shown here is derived from an EMBL/GenBank/DDBJ whole genome shotgun (WGS) entry which is preliminary data.</text>
</comment>
<dbReference type="PANTHER" id="PTHR43877:SF2">
    <property type="entry name" value="AMINOALKYLPHOSPHONATE N-ACETYLTRANSFERASE-RELATED"/>
    <property type="match status" value="1"/>
</dbReference>
<dbReference type="SUPFAM" id="SSF55729">
    <property type="entry name" value="Acyl-CoA N-acyltransferases (Nat)"/>
    <property type="match status" value="1"/>
</dbReference>
<protein>
    <submittedName>
        <fullName evidence="4">GNAT family N-acetyltransferase</fullName>
    </submittedName>
</protein>
<dbReference type="PANTHER" id="PTHR43877">
    <property type="entry name" value="AMINOALKYLPHOSPHONATE N-ACETYLTRANSFERASE-RELATED-RELATED"/>
    <property type="match status" value="1"/>
</dbReference>
<dbReference type="PROSITE" id="PS51186">
    <property type="entry name" value="GNAT"/>
    <property type="match status" value="1"/>
</dbReference>
<evidence type="ECO:0000259" key="3">
    <source>
        <dbReference type="PROSITE" id="PS51186"/>
    </source>
</evidence>
<dbReference type="CDD" id="cd04301">
    <property type="entry name" value="NAT_SF"/>
    <property type="match status" value="1"/>
</dbReference>
<dbReference type="Gene3D" id="3.40.630.30">
    <property type="match status" value="1"/>
</dbReference>
<evidence type="ECO:0000256" key="1">
    <source>
        <dbReference type="ARBA" id="ARBA00022679"/>
    </source>
</evidence>
<evidence type="ECO:0000313" key="4">
    <source>
        <dbReference type="EMBL" id="MBM2614360.1"/>
    </source>
</evidence>
<keyword evidence="1" id="KW-0808">Transferase</keyword>
<dbReference type="RefSeq" id="WP_203374258.1">
    <property type="nucleotide sequence ID" value="NZ_JAENHP010000001.1"/>
</dbReference>
<dbReference type="InterPro" id="IPR016181">
    <property type="entry name" value="Acyl_CoA_acyltransferase"/>
</dbReference>
<dbReference type="Pfam" id="PF00583">
    <property type="entry name" value="Acetyltransf_1"/>
    <property type="match status" value="1"/>
</dbReference>
<proteinExistence type="predicted"/>
<dbReference type="InterPro" id="IPR000182">
    <property type="entry name" value="GNAT_dom"/>
</dbReference>
<name>A0ABS2A3T8_9ACTN</name>
<evidence type="ECO:0000313" key="5">
    <source>
        <dbReference type="Proteomes" id="UP000632138"/>
    </source>
</evidence>
<keyword evidence="2" id="KW-0012">Acyltransferase</keyword>
<gene>
    <name evidence="4" type="ORF">JIG36_02160</name>
</gene>
<sequence>MNPERAEALVSPLMLEYLAWLGDRITEEFGVVFDDSEAVVAAHHQEFMRELPQLLGPRGRLLVARGKSVVAHDKSDVTGDKKEVDRDENEEIIGIGVLKPVDAETAEIKRMYVRPEGRGLGIGRAILERLLADAATVGYTTARLETATFMREAHALYRSVGFQDRAIFENTEAGMSGLDAYMIHMEVKIPSKAPGATASEARPDPRAR</sequence>
<evidence type="ECO:0000256" key="2">
    <source>
        <dbReference type="ARBA" id="ARBA00023315"/>
    </source>
</evidence>
<accession>A0ABS2A3T8</accession>